<dbReference type="InterPro" id="IPR029006">
    <property type="entry name" value="ADF-H/Gelsolin-like_dom_sf"/>
</dbReference>
<sequence>MALKFSPEIKKAQQKIYGQLSGWIVLGYAGGDNIEVQATSDNSNVEELVSHLKDDQVQYALIRLVDTSKDVNKVDRQDGKTATKDIFIAWSGPSVRQIEKGKKASHAGSVATHLQPFHAELTAINRANFTESVVRDKASPLSGSHVID</sequence>
<dbReference type="SUPFAM" id="SSF55753">
    <property type="entry name" value="Actin depolymerizing proteins"/>
    <property type="match status" value="1"/>
</dbReference>
<evidence type="ECO:0000313" key="3">
    <source>
        <dbReference type="Proteomes" id="UP000241769"/>
    </source>
</evidence>
<dbReference type="Pfam" id="PF00241">
    <property type="entry name" value="Cofilin_ADF"/>
    <property type="match status" value="1"/>
</dbReference>
<dbReference type="GO" id="GO:0005884">
    <property type="term" value="C:actin filament"/>
    <property type="evidence" value="ECO:0007669"/>
    <property type="project" value="TreeGrafter"/>
</dbReference>
<dbReference type="AlphaFoldDB" id="A0A2P6NJJ4"/>
<name>A0A2P6NJJ4_9EUKA</name>
<dbReference type="InterPro" id="IPR002108">
    <property type="entry name" value="ADF-H"/>
</dbReference>
<dbReference type="GO" id="GO:0030864">
    <property type="term" value="C:cortical actin cytoskeleton"/>
    <property type="evidence" value="ECO:0007669"/>
    <property type="project" value="TreeGrafter"/>
</dbReference>
<gene>
    <name evidence="2" type="ORF">PROFUN_04111</name>
</gene>
<protein>
    <recommendedName>
        <fullName evidence="1">ADF-H domain-containing protein</fullName>
    </recommendedName>
</protein>
<dbReference type="PROSITE" id="PS51263">
    <property type="entry name" value="ADF_H"/>
    <property type="match status" value="1"/>
</dbReference>
<dbReference type="Gene3D" id="3.40.20.10">
    <property type="entry name" value="Severin"/>
    <property type="match status" value="1"/>
</dbReference>
<dbReference type="STRING" id="1890364.A0A2P6NJJ4"/>
<dbReference type="EMBL" id="MDYQ01000069">
    <property type="protein sequence ID" value="PRP84120.1"/>
    <property type="molecule type" value="Genomic_DNA"/>
</dbReference>
<comment type="caution">
    <text evidence="2">The sequence shown here is derived from an EMBL/GenBank/DDBJ whole genome shotgun (WGS) entry which is preliminary data.</text>
</comment>
<accession>A0A2P6NJJ4</accession>
<keyword evidence="3" id="KW-1185">Reference proteome</keyword>
<dbReference type="GO" id="GO:0030833">
    <property type="term" value="P:regulation of actin filament polymerization"/>
    <property type="evidence" value="ECO:0007669"/>
    <property type="project" value="TreeGrafter"/>
</dbReference>
<dbReference type="GO" id="GO:0051015">
    <property type="term" value="F:actin filament binding"/>
    <property type="evidence" value="ECO:0007669"/>
    <property type="project" value="TreeGrafter"/>
</dbReference>
<proteinExistence type="predicted"/>
<reference evidence="2 3" key="1">
    <citation type="journal article" date="2018" name="Genome Biol. Evol.">
        <title>Multiple Roots of Fruiting Body Formation in Amoebozoa.</title>
        <authorList>
            <person name="Hillmann F."/>
            <person name="Forbes G."/>
            <person name="Novohradska S."/>
            <person name="Ferling I."/>
            <person name="Riege K."/>
            <person name="Groth M."/>
            <person name="Westermann M."/>
            <person name="Marz M."/>
            <person name="Spaller T."/>
            <person name="Winckler T."/>
            <person name="Schaap P."/>
            <person name="Glockner G."/>
        </authorList>
    </citation>
    <scope>NUCLEOTIDE SEQUENCE [LARGE SCALE GENOMIC DNA]</scope>
    <source>
        <strain evidence="2 3">Jena</strain>
    </source>
</reference>
<evidence type="ECO:0000313" key="2">
    <source>
        <dbReference type="EMBL" id="PRP84120.1"/>
    </source>
</evidence>
<organism evidence="2 3">
    <name type="scientific">Planoprotostelium fungivorum</name>
    <dbReference type="NCBI Taxonomy" id="1890364"/>
    <lineage>
        <taxon>Eukaryota</taxon>
        <taxon>Amoebozoa</taxon>
        <taxon>Evosea</taxon>
        <taxon>Variosea</taxon>
        <taxon>Cavosteliida</taxon>
        <taxon>Cavosteliaceae</taxon>
        <taxon>Planoprotostelium</taxon>
    </lineage>
</organism>
<feature type="domain" description="ADF-H" evidence="1">
    <location>
        <begin position="1"/>
        <end position="139"/>
    </location>
</feature>
<dbReference type="PANTHER" id="PTHR10829:SF20">
    <property type="entry name" value="ADF-H DOMAIN-CONTAINING PROTEIN"/>
    <property type="match status" value="1"/>
</dbReference>
<evidence type="ECO:0000259" key="1">
    <source>
        <dbReference type="PROSITE" id="PS51263"/>
    </source>
</evidence>
<dbReference type="OrthoDB" id="5971719at2759"/>
<dbReference type="FunCoup" id="A0A2P6NJJ4">
    <property type="interactions" value="8"/>
</dbReference>
<dbReference type="PANTHER" id="PTHR10829">
    <property type="entry name" value="CORTACTIN AND DREBRIN"/>
    <property type="match status" value="1"/>
</dbReference>
<dbReference type="GO" id="GO:0030427">
    <property type="term" value="C:site of polarized growth"/>
    <property type="evidence" value="ECO:0007669"/>
    <property type="project" value="TreeGrafter"/>
</dbReference>
<dbReference type="InParanoid" id="A0A2P6NJJ4"/>
<dbReference type="SMART" id="SM00102">
    <property type="entry name" value="ADF"/>
    <property type="match status" value="1"/>
</dbReference>
<dbReference type="Proteomes" id="UP000241769">
    <property type="component" value="Unassembled WGS sequence"/>
</dbReference>